<feature type="region of interest" description="Disordered" evidence="1">
    <location>
        <begin position="89"/>
        <end position="115"/>
    </location>
</feature>
<reference evidence="2" key="1">
    <citation type="submission" date="2012-12" db="EMBL/GenBank/DDBJ databases">
        <title>Identification and characterization of a phenylalanine ammonia-lyase gene family in Isatis indigotica Fort.</title>
        <authorList>
            <person name="Liu Q."/>
            <person name="Chen J."/>
            <person name="Zhou X."/>
            <person name="Di P."/>
            <person name="Xiao Y."/>
            <person name="Xuan H."/>
            <person name="Zhang L."/>
            <person name="Chen W."/>
        </authorList>
    </citation>
    <scope>NUCLEOTIDE SEQUENCE</scope>
    <source>
        <tissue evidence="2">Salivary gland</tissue>
    </source>
</reference>
<accession>A0A0K8R3M7</accession>
<evidence type="ECO:0000256" key="1">
    <source>
        <dbReference type="SAM" id="MobiDB-lite"/>
    </source>
</evidence>
<sequence>MVDMENWDLEWRILPISFALTLCPNFLRFRVHLVACGGCHMIAFATPHHVIETFEFEEESEPYTSGAISVPINNVTSGSILHSTLSARVRRRERENPPDSSQMTQTLPPVKRTIGPSAFTPLNSVSLCVSTTNLTEMMTEKKNHIHST</sequence>
<dbReference type="EMBL" id="GADI01008187">
    <property type="protein sequence ID" value="JAA65621.1"/>
    <property type="molecule type" value="mRNA"/>
</dbReference>
<proteinExistence type="evidence at transcript level"/>
<name>A0A0K8R3M7_IXORI</name>
<evidence type="ECO:0000313" key="2">
    <source>
        <dbReference type="EMBL" id="JAA65621.1"/>
    </source>
</evidence>
<dbReference type="AlphaFoldDB" id="A0A0K8R3M7"/>
<organism evidence="2">
    <name type="scientific">Ixodes ricinus</name>
    <name type="common">Common tick</name>
    <name type="synonym">Acarus ricinus</name>
    <dbReference type="NCBI Taxonomy" id="34613"/>
    <lineage>
        <taxon>Eukaryota</taxon>
        <taxon>Metazoa</taxon>
        <taxon>Ecdysozoa</taxon>
        <taxon>Arthropoda</taxon>
        <taxon>Chelicerata</taxon>
        <taxon>Arachnida</taxon>
        <taxon>Acari</taxon>
        <taxon>Parasitiformes</taxon>
        <taxon>Ixodida</taxon>
        <taxon>Ixodoidea</taxon>
        <taxon>Ixodidae</taxon>
        <taxon>Ixodinae</taxon>
        <taxon>Ixodes</taxon>
    </lineage>
</organism>
<protein>
    <submittedName>
        <fullName evidence="2">Uncharacterized protein</fullName>
    </submittedName>
</protein>
<feature type="compositionally biased region" description="Polar residues" evidence="1">
    <location>
        <begin position="98"/>
        <end position="107"/>
    </location>
</feature>